<gene>
    <name evidence="1" type="ORF">FA046_09080</name>
</gene>
<keyword evidence="2" id="KW-1185">Reference proteome</keyword>
<name>A0A4V5NX36_9SPHI</name>
<organism evidence="1 2">
    <name type="scientific">Pedobacter cryophilus</name>
    <dbReference type="NCBI Taxonomy" id="2571271"/>
    <lineage>
        <taxon>Bacteria</taxon>
        <taxon>Pseudomonadati</taxon>
        <taxon>Bacteroidota</taxon>
        <taxon>Sphingobacteriia</taxon>
        <taxon>Sphingobacteriales</taxon>
        <taxon>Sphingobacteriaceae</taxon>
        <taxon>Pedobacter</taxon>
    </lineage>
</organism>
<reference evidence="1 2" key="1">
    <citation type="submission" date="2019-04" db="EMBL/GenBank/DDBJ databases">
        <title>Pedobacter sp. AR-3-17 sp. nov., isolated from Arctic soil.</title>
        <authorList>
            <person name="Dahal R.H."/>
            <person name="Kim D.-U."/>
        </authorList>
    </citation>
    <scope>NUCLEOTIDE SEQUENCE [LARGE SCALE GENOMIC DNA]</scope>
    <source>
        <strain evidence="1 2">AR-3-17</strain>
    </source>
</reference>
<evidence type="ECO:0000313" key="1">
    <source>
        <dbReference type="EMBL" id="TKB97517.1"/>
    </source>
</evidence>
<dbReference type="EMBL" id="SWBP01000003">
    <property type="protein sequence ID" value="TKB97517.1"/>
    <property type="molecule type" value="Genomic_DNA"/>
</dbReference>
<accession>A0A4V5NX36</accession>
<sequence>MKNLKEMLISNGFPRVNSNNLDDDNKFTCEHYIIEVNGNKVGLWDNNNLFKKLIDEFPADNLYEIVKKIANHKS</sequence>
<dbReference type="Proteomes" id="UP000308181">
    <property type="component" value="Unassembled WGS sequence"/>
</dbReference>
<proteinExistence type="predicted"/>
<comment type="caution">
    <text evidence="1">The sequence shown here is derived from an EMBL/GenBank/DDBJ whole genome shotgun (WGS) entry which is preliminary data.</text>
</comment>
<dbReference type="AlphaFoldDB" id="A0A4V5NX36"/>
<evidence type="ECO:0000313" key="2">
    <source>
        <dbReference type="Proteomes" id="UP000308181"/>
    </source>
</evidence>
<protein>
    <submittedName>
        <fullName evidence="1">Uncharacterized protein</fullName>
    </submittedName>
</protein>